<evidence type="ECO:0000313" key="4">
    <source>
        <dbReference type="Proteomes" id="UP001596472"/>
    </source>
</evidence>
<sequence length="700" mass="78145">MIRLIFILLATLSALTYGQGFTLRIHSETPNDPRVKIEERGTVIISEGGPISLRFVPSSSFQPKASVLEFEVFSLGGCENITATKILHSGSSKDHALPAIDHSEAWTRYSAPLEKDPSNPAPWKSLTLHLPLAKGATLNIRNARVRPPNANDFASTHHPTVAKRNELIRHYLGSSPEARIDEVALSESEVSITFTAGSDVENLFLAELPIHRSIDEPTRFEFMQALTVEPGSSATLSFPRIRERLGRDYDRLTSRWQLVKVDDGERLAHSHARYPDRFPSAHPELPAAKPRTKKGLGGWAAHRQPQGDLEKLDIAAVTVNVIVDSLISTVPGKNTSPIQWQGRSFHANQNALANFDRTFLEAAKNDAVVSVVLLISNANKSRVSNPDRKPSPSAELIGHPDADPSGVYAMPAMDSEEGVAAYGAALHLLATRYSRPDGKYGRIHHYIVHNEVDAGWTWTNCGVKPLAYFFDLYHRSMRLVDLITRSQDPHARPFITLTHHWADPGNPKFYGSKFMLLELAKWTKVEGDFPWALAHHPYPASLRKPRTWEDKVSFDFDSDRITPKNIEVLDAWMKRPDMLDGQGRTRPIHLSENGFNSPDYTAKSLTDQAAGMAYAWKKIAALDSIEVWHYHNWIDNRHEGGLRIGLRKFPDEANDPLGEKPIFKLYRELGTEGEDAACAPYLPVVGLPDWSKVIHTGPIH</sequence>
<dbReference type="RefSeq" id="WP_379707993.1">
    <property type="nucleotide sequence ID" value="NZ_JBHTBS010000001.1"/>
</dbReference>
<feature type="region of interest" description="Disordered" evidence="1">
    <location>
        <begin position="381"/>
        <end position="402"/>
    </location>
</feature>
<accession>A0ABW2L263</accession>
<protein>
    <submittedName>
        <fullName evidence="3">DUF5722 domain-containing protein</fullName>
    </submittedName>
</protein>
<dbReference type="InterPro" id="IPR043780">
    <property type="entry name" value="DUF5722"/>
</dbReference>
<evidence type="ECO:0000259" key="2">
    <source>
        <dbReference type="Pfam" id="PF18989"/>
    </source>
</evidence>
<evidence type="ECO:0000313" key="3">
    <source>
        <dbReference type="EMBL" id="MFC7335660.1"/>
    </source>
</evidence>
<comment type="caution">
    <text evidence="3">The sequence shown here is derived from an EMBL/GenBank/DDBJ whole genome shotgun (WGS) entry which is preliminary data.</text>
</comment>
<feature type="region of interest" description="Disordered" evidence="1">
    <location>
        <begin position="274"/>
        <end position="302"/>
    </location>
</feature>
<dbReference type="EMBL" id="JBHTBS010000001">
    <property type="protein sequence ID" value="MFC7335660.1"/>
    <property type="molecule type" value="Genomic_DNA"/>
</dbReference>
<gene>
    <name evidence="3" type="ORF">ACFQY0_00605</name>
</gene>
<dbReference type="SUPFAM" id="SSF51445">
    <property type="entry name" value="(Trans)glycosidases"/>
    <property type="match status" value="1"/>
</dbReference>
<dbReference type="Proteomes" id="UP001596472">
    <property type="component" value="Unassembled WGS sequence"/>
</dbReference>
<evidence type="ECO:0000256" key="1">
    <source>
        <dbReference type="SAM" id="MobiDB-lite"/>
    </source>
</evidence>
<name>A0ABW2L263_9BACT</name>
<organism evidence="3 4">
    <name type="scientific">Haloferula chungangensis</name>
    <dbReference type="NCBI Taxonomy" id="1048331"/>
    <lineage>
        <taxon>Bacteria</taxon>
        <taxon>Pseudomonadati</taxon>
        <taxon>Verrucomicrobiota</taxon>
        <taxon>Verrucomicrobiia</taxon>
        <taxon>Verrucomicrobiales</taxon>
        <taxon>Verrucomicrobiaceae</taxon>
        <taxon>Haloferula</taxon>
    </lineage>
</organism>
<keyword evidence="4" id="KW-1185">Reference proteome</keyword>
<feature type="domain" description="DUF5722" evidence="2">
    <location>
        <begin position="287"/>
        <end position="693"/>
    </location>
</feature>
<reference evidence="4" key="1">
    <citation type="journal article" date="2019" name="Int. J. Syst. Evol. Microbiol.">
        <title>The Global Catalogue of Microorganisms (GCM) 10K type strain sequencing project: providing services to taxonomists for standard genome sequencing and annotation.</title>
        <authorList>
            <consortium name="The Broad Institute Genomics Platform"/>
            <consortium name="The Broad Institute Genome Sequencing Center for Infectious Disease"/>
            <person name="Wu L."/>
            <person name="Ma J."/>
        </authorList>
    </citation>
    <scope>NUCLEOTIDE SEQUENCE [LARGE SCALE GENOMIC DNA]</scope>
    <source>
        <strain evidence="4">CGMCC 4.1467</strain>
    </source>
</reference>
<dbReference type="Gene3D" id="3.20.20.80">
    <property type="entry name" value="Glycosidases"/>
    <property type="match status" value="1"/>
</dbReference>
<dbReference type="Pfam" id="PF18989">
    <property type="entry name" value="DUF5722"/>
    <property type="match status" value="1"/>
</dbReference>
<proteinExistence type="predicted"/>
<dbReference type="InterPro" id="IPR017853">
    <property type="entry name" value="GH"/>
</dbReference>